<keyword evidence="6" id="KW-1133">Transmembrane helix</keyword>
<dbReference type="Gene3D" id="1.20.1250.20">
    <property type="entry name" value="MFS general substrate transporter like domains"/>
    <property type="match status" value="1"/>
</dbReference>
<dbReference type="PROSITE" id="PS50850">
    <property type="entry name" value="MFS"/>
    <property type="match status" value="1"/>
</dbReference>
<dbReference type="PANTHER" id="PTHR43271:SF1">
    <property type="entry name" value="INNER MEMBRANE TRANSPORT PROTEIN YNFM"/>
    <property type="match status" value="1"/>
</dbReference>
<dbReference type="KEGG" id="pnp:IJ22_16850"/>
<evidence type="ECO:0000313" key="8">
    <source>
        <dbReference type="EMBL" id="ALS22059.1"/>
    </source>
</evidence>
<evidence type="ECO:0000256" key="4">
    <source>
        <dbReference type="ARBA" id="ARBA00022475"/>
    </source>
</evidence>
<dbReference type="CDD" id="cd17324">
    <property type="entry name" value="MFS_NepI_like"/>
    <property type="match status" value="1"/>
</dbReference>
<organism evidence="8 9">
    <name type="scientific">Paenibacillus naphthalenovorans</name>
    <dbReference type="NCBI Taxonomy" id="162209"/>
    <lineage>
        <taxon>Bacteria</taxon>
        <taxon>Bacillati</taxon>
        <taxon>Bacillota</taxon>
        <taxon>Bacilli</taxon>
        <taxon>Bacillales</taxon>
        <taxon>Paenibacillaceae</taxon>
        <taxon>Paenibacillus</taxon>
    </lineage>
</organism>
<dbReference type="PANTHER" id="PTHR43271">
    <property type="entry name" value="BLL2771 PROTEIN"/>
    <property type="match status" value="1"/>
</dbReference>
<protein>
    <submittedName>
        <fullName evidence="8">MFS transporter</fullName>
    </submittedName>
</protein>
<evidence type="ECO:0000256" key="1">
    <source>
        <dbReference type="ARBA" id="ARBA00004651"/>
    </source>
</evidence>
<evidence type="ECO:0000256" key="3">
    <source>
        <dbReference type="ARBA" id="ARBA00022448"/>
    </source>
</evidence>
<keyword evidence="3" id="KW-0813">Transport</keyword>
<keyword evidence="7" id="KW-0472">Membrane</keyword>
<evidence type="ECO:0000313" key="9">
    <source>
        <dbReference type="Proteomes" id="UP000061660"/>
    </source>
</evidence>
<dbReference type="RefSeq" id="WP_062408394.1">
    <property type="nucleotide sequence ID" value="NZ_BJCS01000001.1"/>
</dbReference>
<reference evidence="8 9" key="2">
    <citation type="journal article" date="2016" name="Genome Announc.">
        <title>Complete Genome Sequences of Two Interactive Moderate Thermophiles, Paenibacillus napthalenovorans 32O-Y and Paenibacillus sp. 32O-W.</title>
        <authorList>
            <person name="Butler R.R.III."/>
            <person name="Wang J."/>
            <person name="Stark B.C."/>
            <person name="Pombert J.F."/>
        </authorList>
    </citation>
    <scope>NUCLEOTIDE SEQUENCE [LARGE SCALE GENOMIC DNA]</scope>
    <source>
        <strain evidence="8 9">32O-Y</strain>
    </source>
</reference>
<comment type="similarity">
    <text evidence="2">Belongs to the major facilitator superfamily.</text>
</comment>
<dbReference type="Pfam" id="PF07690">
    <property type="entry name" value="MFS_1"/>
    <property type="match status" value="1"/>
</dbReference>
<dbReference type="InterPro" id="IPR036259">
    <property type="entry name" value="MFS_trans_sf"/>
</dbReference>
<evidence type="ECO:0000256" key="6">
    <source>
        <dbReference type="ARBA" id="ARBA00022989"/>
    </source>
</evidence>
<dbReference type="InterPro" id="IPR020846">
    <property type="entry name" value="MFS_dom"/>
</dbReference>
<evidence type="ECO:0000256" key="2">
    <source>
        <dbReference type="ARBA" id="ARBA00008335"/>
    </source>
</evidence>
<dbReference type="STRING" id="162209.IJ22_16850"/>
<keyword evidence="5" id="KW-0812">Transmembrane</keyword>
<dbReference type="OrthoDB" id="9781156at2"/>
<evidence type="ECO:0000256" key="5">
    <source>
        <dbReference type="ARBA" id="ARBA00022692"/>
    </source>
</evidence>
<keyword evidence="4" id="KW-1003">Cell membrane</keyword>
<sequence>MNYGTGEYWRATAALSLGSFLVFAIVYLTQPLLPLFVVEFGLSEFMSSLSLSVVVFCISVALLIYGPVSDAVGRKPIMVWCMAGGVVSTVLTAYVSDYSVLLILRAVQGLFLAGLPALAMAYMSEEFSPKALSVSMGLYIAANSLGGMSGRILSGVIAEHWGWRSSFAMIGFLSVALFVAFVFLLPRSRNFKPSPLQWRSAALAMINHLKNPTLSIGMLIGGLHFFVFIGSFNYLTFLLSEEPFHLSPSQLGMLFLAYAAGSLGSAVSGRLSDRWGKSRCMMAGILIFASGLLLTLVGWLPVILIGLVLQCFGFFFSHSASASWVNSRAAFAKASAASLYLFFYYLGGGLGSFYLGWFWHLNRWPGVVGGGMLVFILTFFLTRKLYAEESRSLVRVNGMITTK</sequence>
<reference evidence="9" key="1">
    <citation type="submission" date="2015-12" db="EMBL/GenBank/DDBJ databases">
        <title>Complete genome sequences of two moderately thermophilic Paenibacillus species.</title>
        <authorList>
            <person name="Butler R.III."/>
            <person name="Wang J."/>
            <person name="Stark B.C."/>
            <person name="Pombert J.-F."/>
        </authorList>
    </citation>
    <scope>NUCLEOTIDE SEQUENCE [LARGE SCALE GENOMIC DNA]</scope>
    <source>
        <strain evidence="9">32O-Y</strain>
    </source>
</reference>
<evidence type="ECO:0000256" key="7">
    <source>
        <dbReference type="ARBA" id="ARBA00023136"/>
    </source>
</evidence>
<accession>A0A0U2IM54</accession>
<dbReference type="AlphaFoldDB" id="A0A0U2IM54"/>
<dbReference type="SUPFAM" id="SSF103473">
    <property type="entry name" value="MFS general substrate transporter"/>
    <property type="match status" value="1"/>
</dbReference>
<keyword evidence="9" id="KW-1185">Reference proteome</keyword>
<dbReference type="PATRIC" id="fig|162209.4.peg.1785"/>
<dbReference type="GO" id="GO:0022857">
    <property type="term" value="F:transmembrane transporter activity"/>
    <property type="evidence" value="ECO:0007669"/>
    <property type="project" value="InterPro"/>
</dbReference>
<proteinExistence type="inferred from homology"/>
<dbReference type="PRINTS" id="PR01036">
    <property type="entry name" value="TCRTETB"/>
</dbReference>
<dbReference type="EMBL" id="CP013652">
    <property type="protein sequence ID" value="ALS22059.1"/>
    <property type="molecule type" value="Genomic_DNA"/>
</dbReference>
<dbReference type="InterPro" id="IPR011701">
    <property type="entry name" value="MFS"/>
</dbReference>
<name>A0A0U2IM54_9BACL</name>
<dbReference type="Proteomes" id="UP000061660">
    <property type="component" value="Chromosome"/>
</dbReference>
<gene>
    <name evidence="8" type="ORF">IJ22_16850</name>
</gene>
<dbReference type="GO" id="GO:0005886">
    <property type="term" value="C:plasma membrane"/>
    <property type="evidence" value="ECO:0007669"/>
    <property type="project" value="UniProtKB-SubCell"/>
</dbReference>
<comment type="subcellular location">
    <subcellularLocation>
        <location evidence="1">Cell membrane</location>
        <topology evidence="1">Multi-pass membrane protein</topology>
    </subcellularLocation>
</comment>